<gene>
    <name evidence="2" type="ORF">A7C91_05830</name>
</gene>
<evidence type="ECO:0000313" key="2">
    <source>
        <dbReference type="EMBL" id="ANF22746.1"/>
    </source>
</evidence>
<dbReference type="PANTHER" id="PTHR33531:SF7">
    <property type="entry name" value="HYPOTHETICAL MEMBRANE PROTEIN, CONSERVED"/>
    <property type="match status" value="1"/>
</dbReference>
<dbReference type="OrthoDB" id="86165at2157"/>
<accession>A0A172WHF5</accession>
<dbReference type="GeneID" id="28495694"/>
<keyword evidence="3" id="KW-1185">Reference proteome</keyword>
<dbReference type="KEGG" id="tpie:A7C91_05830"/>
<name>A0A172WHF5_9EURY</name>
<reference evidence="3" key="1">
    <citation type="journal article" date="2016" name="Syst. Appl. Microbiol.">
        <title>Thermococcus piezophilus sp. nov., a novel hyperthermophilic and piezophilic archaeon with a broad pressure range for growth, isolated from a deepest hydrothermal vent at the Mid-Cayman Rise.</title>
        <authorList>
            <person name="Dalmasso C."/>
            <person name="Oger P."/>
            <person name="Selva G."/>
            <person name="Courtine D."/>
            <person name="L'Haridon S."/>
            <person name="Garlaschelli A."/>
            <person name="Roussel E."/>
            <person name="Miyazaki J."/>
            <person name="Reveillaud J."/>
            <person name="Jebbar M."/>
            <person name="Takai K."/>
            <person name="Maignien L."/>
            <person name="Alain K."/>
        </authorList>
    </citation>
    <scope>NUCLEOTIDE SEQUENCE [LARGE SCALE GENOMIC DNA]</scope>
    <source>
        <strain evidence="3">CDGS</strain>
    </source>
</reference>
<evidence type="ECO:0000313" key="3">
    <source>
        <dbReference type="Proteomes" id="UP000076969"/>
    </source>
</evidence>
<dbReference type="AlphaFoldDB" id="A0A172WHF5"/>
<dbReference type="Pfam" id="PF05763">
    <property type="entry name" value="DUF835"/>
    <property type="match status" value="1"/>
</dbReference>
<evidence type="ECO:0000259" key="1">
    <source>
        <dbReference type="Pfam" id="PF05763"/>
    </source>
</evidence>
<organism evidence="2 3">
    <name type="scientific">Thermococcus piezophilus</name>
    <dbReference type="NCBI Taxonomy" id="1712654"/>
    <lineage>
        <taxon>Archaea</taxon>
        <taxon>Methanobacteriati</taxon>
        <taxon>Methanobacteriota</taxon>
        <taxon>Thermococci</taxon>
        <taxon>Thermococcales</taxon>
        <taxon>Thermococcaceae</taxon>
        <taxon>Thermococcus</taxon>
    </lineage>
</organism>
<dbReference type="RefSeq" id="WP_068665729.1">
    <property type="nucleotide sequence ID" value="NZ_CP015520.1"/>
</dbReference>
<proteinExistence type="predicted"/>
<feature type="domain" description="DUF835" evidence="1">
    <location>
        <begin position="33"/>
        <end position="145"/>
    </location>
</feature>
<dbReference type="PANTHER" id="PTHR33531">
    <property type="entry name" value="RUBRERYTHRIN SUBFAMILY"/>
    <property type="match status" value="1"/>
</dbReference>
<dbReference type="EMBL" id="CP015520">
    <property type="protein sequence ID" value="ANF22746.1"/>
    <property type="molecule type" value="Genomic_DNA"/>
</dbReference>
<dbReference type="Proteomes" id="UP000076969">
    <property type="component" value="Chromosome"/>
</dbReference>
<dbReference type="InterPro" id="IPR008553">
    <property type="entry name" value="DUF835"/>
</dbReference>
<sequence>MLSEEFIKLKNPVKANIEPGVKLIPSDEYRKMKEMFREYPALAFVRDVSPPETCRTYFITNTRGENAIHPTNLAKMLELSNRYLREAEMHGLTGVIILDGIEYLTIYNGITAVVKFLAILRDMVVVRNGSLLVVVDEAAWEKKYRTIRRILLGE</sequence>
<protein>
    <recommendedName>
        <fullName evidence="1">DUF835 domain-containing protein</fullName>
    </recommendedName>
</protein>
<dbReference type="STRING" id="1712654.A7C91_05830"/>